<dbReference type="InterPro" id="IPR027417">
    <property type="entry name" value="P-loop_NTPase"/>
</dbReference>
<comment type="similarity">
    <text evidence="6">Belongs to the RecF family.</text>
</comment>
<sequence>MLYISKLNLINFRNIDSLTINPGKHLNFITGHNGAGKTSILESIFILSQLKSFKVNNLNSVIQDKKEQTLIYAQVEDEFDNSNNLGLKISSKQKELFLNGEVAKNGVASLAQLLPIQIISPDVVELLTEGPEFRRKFIYWGTYYTYPNFLLCWRKFNDAHKSRNVLLKRAQTYKVNKQKVPQELIEECKVWGKILAQTAQEVNKINQEYIMNFLPVLDKVLDDFLPELEVKVSYYQGWNSEQDLATYYEENLEDEMQAGRTSLGLHRADLRIKCFGENVSNVLSRGQLKLLACALKIAQGDLLKEQTKSSCVYLVDDLAAELDEQNQLIFASKLLREKTQIFMSYIDNRVLDIFSSLVNEWNEFSISKGKLTHQYVNGEEIVQREFNLDDYI</sequence>
<keyword evidence="4 6" id="KW-0067">ATP-binding</keyword>
<evidence type="ECO:0000256" key="1">
    <source>
        <dbReference type="ARBA" id="ARBA00022490"/>
    </source>
</evidence>
<dbReference type="GO" id="GO:0009432">
    <property type="term" value="P:SOS response"/>
    <property type="evidence" value="ECO:0007669"/>
    <property type="project" value="UniProtKB-UniRule"/>
</dbReference>
<dbReference type="AlphaFoldDB" id="A0A3A1YIV8"/>
<dbReference type="GO" id="GO:0006260">
    <property type="term" value="P:DNA replication"/>
    <property type="evidence" value="ECO:0007669"/>
    <property type="project" value="UniProtKB-UniRule"/>
</dbReference>
<dbReference type="InterPro" id="IPR003395">
    <property type="entry name" value="RecF/RecN/SMC_N"/>
</dbReference>
<keyword evidence="6" id="KW-0742">SOS response</keyword>
<keyword evidence="5 6" id="KW-0238">DNA-binding</keyword>
<comment type="caution">
    <text evidence="8">The sequence shown here is derived from an EMBL/GenBank/DDBJ whole genome shotgun (WGS) entry which is preliminary data.</text>
</comment>
<dbReference type="GO" id="GO:0000731">
    <property type="term" value="P:DNA synthesis involved in DNA repair"/>
    <property type="evidence" value="ECO:0007669"/>
    <property type="project" value="TreeGrafter"/>
</dbReference>
<keyword evidence="3 6" id="KW-0547">Nucleotide-binding</keyword>
<keyword evidence="6" id="KW-0227">DNA damage</keyword>
<gene>
    <name evidence="6" type="primary">recF</name>
    <name evidence="8" type="ORF">CKF59_01990</name>
</gene>
<keyword evidence="2 6" id="KW-0235">DNA replication</keyword>
<comment type="function">
    <text evidence="6">The RecF protein is involved in DNA metabolism; it is required for DNA replication and normal SOS inducibility. RecF binds preferentially to single-stranded, linear DNA. It also seems to bind ATP.</text>
</comment>
<dbReference type="GO" id="GO:0003697">
    <property type="term" value="F:single-stranded DNA binding"/>
    <property type="evidence" value="ECO:0007669"/>
    <property type="project" value="UniProtKB-UniRule"/>
</dbReference>
<dbReference type="Gene3D" id="1.20.1050.90">
    <property type="entry name" value="RecF/RecN/SMC, N-terminal domain"/>
    <property type="match status" value="1"/>
</dbReference>
<dbReference type="PANTHER" id="PTHR32182:SF0">
    <property type="entry name" value="DNA REPLICATION AND REPAIR PROTEIN RECF"/>
    <property type="match status" value="1"/>
</dbReference>
<keyword evidence="1 6" id="KW-0963">Cytoplasm</keyword>
<accession>A0A3A1YIV8</accession>
<keyword evidence="6" id="KW-0234">DNA repair</keyword>
<evidence type="ECO:0000256" key="2">
    <source>
        <dbReference type="ARBA" id="ARBA00022705"/>
    </source>
</evidence>
<keyword evidence="9" id="KW-1185">Reference proteome</keyword>
<protein>
    <recommendedName>
        <fullName evidence="6">DNA replication and repair protein RecF</fullName>
    </recommendedName>
</protein>
<dbReference type="PANTHER" id="PTHR32182">
    <property type="entry name" value="DNA REPLICATION AND REPAIR PROTEIN RECF"/>
    <property type="match status" value="1"/>
</dbReference>
<name>A0A3A1YIV8_9GAMM</name>
<feature type="binding site" evidence="6">
    <location>
        <begin position="31"/>
        <end position="38"/>
    </location>
    <ligand>
        <name>ATP</name>
        <dbReference type="ChEBI" id="CHEBI:30616"/>
    </ligand>
</feature>
<organism evidence="8 9">
    <name type="scientific">Psittacicella gerlachiana</name>
    <dbReference type="NCBI Taxonomy" id="2028574"/>
    <lineage>
        <taxon>Bacteria</taxon>
        <taxon>Pseudomonadati</taxon>
        <taxon>Pseudomonadota</taxon>
        <taxon>Gammaproteobacteria</taxon>
        <taxon>Pasteurellales</taxon>
        <taxon>Psittacicellaceae</taxon>
        <taxon>Psittacicella</taxon>
    </lineage>
</organism>
<dbReference type="Pfam" id="PF02463">
    <property type="entry name" value="SMC_N"/>
    <property type="match status" value="1"/>
</dbReference>
<feature type="domain" description="RecF/RecN/SMC N-terminal" evidence="7">
    <location>
        <begin position="3"/>
        <end position="354"/>
    </location>
</feature>
<dbReference type="EMBL" id="NRJF01000049">
    <property type="protein sequence ID" value="RIY37138.1"/>
    <property type="molecule type" value="Genomic_DNA"/>
</dbReference>
<dbReference type="GO" id="GO:0005524">
    <property type="term" value="F:ATP binding"/>
    <property type="evidence" value="ECO:0007669"/>
    <property type="project" value="UniProtKB-UniRule"/>
</dbReference>
<proteinExistence type="inferred from homology"/>
<dbReference type="GO" id="GO:0005737">
    <property type="term" value="C:cytoplasm"/>
    <property type="evidence" value="ECO:0007669"/>
    <property type="project" value="UniProtKB-SubCell"/>
</dbReference>
<dbReference type="Proteomes" id="UP000265964">
    <property type="component" value="Unassembled WGS sequence"/>
</dbReference>
<comment type="subcellular location">
    <subcellularLocation>
        <location evidence="6">Cytoplasm</location>
    </subcellularLocation>
</comment>
<reference evidence="8 9" key="1">
    <citation type="submission" date="2017-08" db="EMBL/GenBank/DDBJ databases">
        <title>Reclassification of Bisgaard taxon 37 and 44.</title>
        <authorList>
            <person name="Christensen H."/>
        </authorList>
    </citation>
    <scope>NUCLEOTIDE SEQUENCE [LARGE SCALE GENOMIC DNA]</scope>
    <source>
        <strain evidence="8 9">EEAB3T1</strain>
    </source>
</reference>
<dbReference type="HAMAP" id="MF_00365">
    <property type="entry name" value="RecF"/>
    <property type="match status" value="1"/>
</dbReference>
<evidence type="ECO:0000256" key="3">
    <source>
        <dbReference type="ARBA" id="ARBA00022741"/>
    </source>
</evidence>
<evidence type="ECO:0000259" key="7">
    <source>
        <dbReference type="Pfam" id="PF02463"/>
    </source>
</evidence>
<evidence type="ECO:0000313" key="9">
    <source>
        <dbReference type="Proteomes" id="UP000265964"/>
    </source>
</evidence>
<evidence type="ECO:0000256" key="4">
    <source>
        <dbReference type="ARBA" id="ARBA00022840"/>
    </source>
</evidence>
<dbReference type="NCBIfam" id="TIGR00611">
    <property type="entry name" value="recf"/>
    <property type="match status" value="1"/>
</dbReference>
<evidence type="ECO:0000256" key="6">
    <source>
        <dbReference type="HAMAP-Rule" id="MF_00365"/>
    </source>
</evidence>
<dbReference type="InterPro" id="IPR042174">
    <property type="entry name" value="RecF_2"/>
</dbReference>
<dbReference type="Gene3D" id="3.40.50.300">
    <property type="entry name" value="P-loop containing nucleotide triphosphate hydrolases"/>
    <property type="match status" value="1"/>
</dbReference>
<dbReference type="GO" id="GO:0006302">
    <property type="term" value="P:double-strand break repair"/>
    <property type="evidence" value="ECO:0007669"/>
    <property type="project" value="TreeGrafter"/>
</dbReference>
<dbReference type="SUPFAM" id="SSF52540">
    <property type="entry name" value="P-loop containing nucleoside triphosphate hydrolases"/>
    <property type="match status" value="1"/>
</dbReference>
<dbReference type="InterPro" id="IPR001238">
    <property type="entry name" value="DNA-binding_RecF"/>
</dbReference>
<dbReference type="OrthoDB" id="9803889at2"/>
<evidence type="ECO:0000313" key="8">
    <source>
        <dbReference type="EMBL" id="RIY37138.1"/>
    </source>
</evidence>
<evidence type="ECO:0000256" key="5">
    <source>
        <dbReference type="ARBA" id="ARBA00023125"/>
    </source>
</evidence>